<accession>A0A8S5N679</accession>
<reference evidence="1" key="1">
    <citation type="journal article" date="2021" name="Proc. Natl. Acad. Sci. U.S.A.">
        <title>A Catalog of Tens of Thousands of Viruses from Human Metagenomes Reveals Hidden Associations with Chronic Diseases.</title>
        <authorList>
            <person name="Tisza M.J."/>
            <person name="Buck C.B."/>
        </authorList>
    </citation>
    <scope>NUCLEOTIDE SEQUENCE</scope>
    <source>
        <strain evidence="1">Ctsip2</strain>
    </source>
</reference>
<dbReference type="EMBL" id="BK015070">
    <property type="protein sequence ID" value="DAD89831.1"/>
    <property type="molecule type" value="Genomic_DNA"/>
</dbReference>
<evidence type="ECO:0000313" key="1">
    <source>
        <dbReference type="EMBL" id="DAD89831.1"/>
    </source>
</evidence>
<organism evidence="1">
    <name type="scientific">Myoviridae sp. ctsip2</name>
    <dbReference type="NCBI Taxonomy" id="2826705"/>
    <lineage>
        <taxon>Viruses</taxon>
        <taxon>Duplodnaviria</taxon>
        <taxon>Heunggongvirae</taxon>
        <taxon>Uroviricota</taxon>
        <taxon>Caudoviricetes</taxon>
    </lineage>
</organism>
<protein>
    <submittedName>
        <fullName evidence="1">Uncharacterized protein</fullName>
    </submittedName>
</protein>
<proteinExistence type="predicted"/>
<name>A0A8S5N679_9CAUD</name>
<sequence length="139" mass="16415">MCHNINMKKVYVFIFLLILALPANAKRLHYEATYQNRWCSCVGGIQEYELNDFTRVDCLTKTHAIEFDFANKVYEGIGQSLYYGIKTKKKPGIVLILENPEKEQKYVNRMKRVAKKKGIDCWLMYESDLWDFKLHPVKL</sequence>